<dbReference type="Proteomes" id="UP000434582">
    <property type="component" value="Unassembled WGS sequence"/>
</dbReference>
<dbReference type="OrthoDB" id="9814719at2"/>
<evidence type="ECO:0000313" key="2">
    <source>
        <dbReference type="EMBL" id="MQX36783.1"/>
    </source>
</evidence>
<evidence type="ECO:0000256" key="1">
    <source>
        <dbReference type="SAM" id="MobiDB-lite"/>
    </source>
</evidence>
<evidence type="ECO:0000313" key="3">
    <source>
        <dbReference type="Proteomes" id="UP000434582"/>
    </source>
</evidence>
<organism evidence="2 3">
    <name type="scientific">Roseospira navarrensis</name>
    <dbReference type="NCBI Taxonomy" id="140058"/>
    <lineage>
        <taxon>Bacteria</taxon>
        <taxon>Pseudomonadati</taxon>
        <taxon>Pseudomonadota</taxon>
        <taxon>Alphaproteobacteria</taxon>
        <taxon>Rhodospirillales</taxon>
        <taxon>Rhodospirillaceae</taxon>
        <taxon>Roseospira</taxon>
    </lineage>
</organism>
<gene>
    <name evidence="2" type="ORF">GHC57_09670</name>
</gene>
<reference evidence="2 3" key="1">
    <citation type="submission" date="2019-10" db="EMBL/GenBank/DDBJ databases">
        <title>Draft whole-genome sequence of the purple nonsulfur photosynthetic bacterium Roseospira navarrensis DSM 15114.</title>
        <authorList>
            <person name="Kyndt J.A."/>
            <person name="Meyer T.E."/>
        </authorList>
    </citation>
    <scope>NUCLEOTIDE SEQUENCE [LARGE SCALE GENOMIC DNA]</scope>
    <source>
        <strain evidence="2 3">DSM 15114</strain>
    </source>
</reference>
<dbReference type="RefSeq" id="WP_153343595.1">
    <property type="nucleotide sequence ID" value="NZ_WIVE01000026.1"/>
</dbReference>
<accession>A0A7X1ZEE6</accession>
<proteinExistence type="predicted"/>
<comment type="caution">
    <text evidence="2">The sequence shown here is derived from an EMBL/GenBank/DDBJ whole genome shotgun (WGS) entry which is preliminary data.</text>
</comment>
<feature type="region of interest" description="Disordered" evidence="1">
    <location>
        <begin position="129"/>
        <end position="174"/>
    </location>
</feature>
<sequence length="356" mass="35782">MQRASHRLLPDGRRLHLQHGPIDLIVTAEGDPEAVRAAYGRAVARFETLLDELVSEVPGLRTPLEPVGPCPLSGAVARRMWAAAAPFRAGFVTPMAAVAGAVAETVLGAIMGDQSLTGRADAQQEFLLPPAGGGWEGGDGAHASPALQASTPPRPSPVQGRGGDRGGPHGLTRAAVNNGGDIALWMALDAPPWRIGVVVDPARPASPGALDIGPDSPVRGLATSGRHGRSLSRGIADSVTVAAPTAAAADVAATLIGNAVDLPGHPVVTRRPARALQPDSDLGDRPVTVAVGALAAAEVAQALDAGGAVAADCVDRGLIVGAVLVLAGRVRLVGALDLVAGPAALPEPVTEDALHA</sequence>
<keyword evidence="3" id="KW-1185">Reference proteome</keyword>
<dbReference type="AlphaFoldDB" id="A0A7X1ZEE6"/>
<feature type="compositionally biased region" description="Gly residues" evidence="1">
    <location>
        <begin position="131"/>
        <end position="140"/>
    </location>
</feature>
<name>A0A7X1ZEE6_9PROT</name>
<dbReference type="SUPFAM" id="SSF143631">
    <property type="entry name" value="ApbE-like"/>
    <property type="match status" value="2"/>
</dbReference>
<dbReference type="EMBL" id="WIVE01000026">
    <property type="protein sequence ID" value="MQX36783.1"/>
    <property type="molecule type" value="Genomic_DNA"/>
</dbReference>
<protein>
    <submittedName>
        <fullName evidence="2">UPF0280 family protein</fullName>
    </submittedName>
</protein>
<dbReference type="Gene3D" id="3.10.520.10">
    <property type="entry name" value="ApbE-like domains"/>
    <property type="match status" value="1"/>
</dbReference>
<dbReference type="InterPro" id="IPR003374">
    <property type="entry name" value="ApbE-like_sf"/>
</dbReference>